<comment type="subcellular location">
    <subcellularLocation>
        <location evidence="1">Membrane</location>
        <topology evidence="1">Multi-pass membrane protein</topology>
    </subcellularLocation>
</comment>
<gene>
    <name evidence="10" type="ORF">NP493_798g04007</name>
</gene>
<evidence type="ECO:0000313" key="10">
    <source>
        <dbReference type="EMBL" id="KAK2174520.1"/>
    </source>
</evidence>
<feature type="transmembrane region" description="Helical" evidence="9">
    <location>
        <begin position="361"/>
        <end position="380"/>
    </location>
</feature>
<evidence type="ECO:0000256" key="3">
    <source>
        <dbReference type="ARBA" id="ARBA00022448"/>
    </source>
</evidence>
<keyword evidence="5 9" id="KW-1133">Transmembrane helix</keyword>
<feature type="transmembrane region" description="Helical" evidence="9">
    <location>
        <begin position="307"/>
        <end position="326"/>
    </location>
</feature>
<dbReference type="AlphaFoldDB" id="A0AAD9NLL4"/>
<organism evidence="10 11">
    <name type="scientific">Ridgeia piscesae</name>
    <name type="common">Tubeworm</name>
    <dbReference type="NCBI Taxonomy" id="27915"/>
    <lineage>
        <taxon>Eukaryota</taxon>
        <taxon>Metazoa</taxon>
        <taxon>Spiralia</taxon>
        <taxon>Lophotrochozoa</taxon>
        <taxon>Annelida</taxon>
        <taxon>Polychaeta</taxon>
        <taxon>Sedentaria</taxon>
        <taxon>Canalipalpata</taxon>
        <taxon>Sabellida</taxon>
        <taxon>Siboglinidae</taxon>
        <taxon>Ridgeia</taxon>
    </lineage>
</organism>
<feature type="transmembrane region" description="Helical" evidence="9">
    <location>
        <begin position="132"/>
        <end position="160"/>
    </location>
</feature>
<keyword evidence="6 9" id="KW-0472">Membrane</keyword>
<dbReference type="GO" id="GO:0015204">
    <property type="term" value="F:urea transmembrane transporter activity"/>
    <property type="evidence" value="ECO:0007669"/>
    <property type="project" value="InterPro"/>
</dbReference>
<feature type="transmembrane region" description="Helical" evidence="9">
    <location>
        <begin position="400"/>
        <end position="422"/>
    </location>
</feature>
<feature type="transmembrane region" description="Helical" evidence="9">
    <location>
        <begin position="43"/>
        <end position="59"/>
    </location>
</feature>
<dbReference type="InterPro" id="IPR031155">
    <property type="entry name" value="DUR"/>
</dbReference>
<protein>
    <recommendedName>
        <fullName evidence="12">Urea-proton symporter DUR3</fullName>
    </recommendedName>
</protein>
<evidence type="ECO:0000256" key="4">
    <source>
        <dbReference type="ARBA" id="ARBA00022692"/>
    </source>
</evidence>
<dbReference type="EMBL" id="JAODUO010000797">
    <property type="protein sequence ID" value="KAK2174520.1"/>
    <property type="molecule type" value="Genomic_DNA"/>
</dbReference>
<dbReference type="GO" id="GO:0005886">
    <property type="term" value="C:plasma membrane"/>
    <property type="evidence" value="ECO:0007669"/>
    <property type="project" value="TreeGrafter"/>
</dbReference>
<proteinExistence type="inferred from homology"/>
<sequence length="582" mass="63754">MTNLVKDLSVELATLLVACIIGTYTFIGGLGATFYVSYFNTSVIYAIMLVFIVNVYHGSDDVDNPVGSFERIYKHVSCVRGPSTNEGESFLTMSSHSGVMFGIINLVGNFGTVFVDQAHWQSSVAAKPKDGVWGFLIGGLLWFAIPFTFATSMSLAYIALSTANGETLLSDDLVGQGLVPPVVAQRLMGKTGELIILMMIIMAVTTTGSAEVIAVTSILVYDVYQLYLKPYRLVHDANSCILCGKSRGRNANPRDKCVCISMTSCPECANDDAMWIDPKRALKREYKCRTHGSFRNYNTYLRHVKNWCLVWTTASITPLTLVLNFVKVSLGWVYLFMGILIGSAVVPIALCMFWARLTGTAMISGAIGGTAVGLTVWLSVSASRPGGLENFFENTGDEMSMLAGNVAAILTGGLLTLVVSLVTNRHFDPSMAHEVWENTRDIDNPLSPWTEQYARELKLSGANQLDNRPELAEVQRTFRGAKVAAYVGSISLTVMLVIVWPAIMSFTGVMDSGQLTHWIRVSETWAIIAAIFIITMPVLSEAYEIVKARREQRRVANGLTPEPKPSTDKPPEPCHSRGLESR</sequence>
<evidence type="ECO:0000313" key="11">
    <source>
        <dbReference type="Proteomes" id="UP001209878"/>
    </source>
</evidence>
<feature type="transmembrane region" description="Helical" evidence="9">
    <location>
        <begin position="332"/>
        <end position="354"/>
    </location>
</feature>
<feature type="transmembrane region" description="Helical" evidence="9">
    <location>
        <begin position="12"/>
        <end position="36"/>
    </location>
</feature>
<dbReference type="PROSITE" id="PS50283">
    <property type="entry name" value="NA_SOLUT_SYMP_3"/>
    <property type="match status" value="1"/>
</dbReference>
<comment type="similarity">
    <text evidence="2 7">Belongs to the sodium:solute symporter (SSF) (TC 2.A.21) family.</text>
</comment>
<dbReference type="PANTHER" id="PTHR46154:SF4">
    <property type="entry name" value="UREA ACTIVE TRANSPORTER"/>
    <property type="match status" value="1"/>
</dbReference>
<feature type="transmembrane region" description="Helical" evidence="9">
    <location>
        <begin position="524"/>
        <end position="546"/>
    </location>
</feature>
<evidence type="ECO:0008006" key="12">
    <source>
        <dbReference type="Google" id="ProtNLM"/>
    </source>
</evidence>
<evidence type="ECO:0000256" key="1">
    <source>
        <dbReference type="ARBA" id="ARBA00004141"/>
    </source>
</evidence>
<evidence type="ECO:0000256" key="8">
    <source>
        <dbReference type="SAM" id="MobiDB-lite"/>
    </source>
</evidence>
<dbReference type="InterPro" id="IPR001734">
    <property type="entry name" value="Na/solute_symporter"/>
</dbReference>
<keyword evidence="11" id="KW-1185">Reference proteome</keyword>
<keyword evidence="3" id="KW-0813">Transport</keyword>
<evidence type="ECO:0000256" key="7">
    <source>
        <dbReference type="RuleBase" id="RU362091"/>
    </source>
</evidence>
<feature type="compositionally biased region" description="Basic and acidic residues" evidence="8">
    <location>
        <begin position="565"/>
        <end position="582"/>
    </location>
</feature>
<keyword evidence="4 9" id="KW-0812">Transmembrane</keyword>
<feature type="region of interest" description="Disordered" evidence="8">
    <location>
        <begin position="554"/>
        <end position="582"/>
    </location>
</feature>
<dbReference type="PANTHER" id="PTHR46154">
    <property type="match status" value="1"/>
</dbReference>
<name>A0AAD9NLL4_RIDPI</name>
<dbReference type="Pfam" id="PF00474">
    <property type="entry name" value="SSF"/>
    <property type="match status" value="1"/>
</dbReference>
<accession>A0AAD9NLL4</accession>
<dbReference type="Proteomes" id="UP001209878">
    <property type="component" value="Unassembled WGS sequence"/>
</dbReference>
<dbReference type="Gene3D" id="1.20.1730.10">
    <property type="entry name" value="Sodium/glucose cotransporter"/>
    <property type="match status" value="1"/>
</dbReference>
<feature type="transmembrane region" description="Helical" evidence="9">
    <location>
        <begin position="194"/>
        <end position="221"/>
    </location>
</feature>
<evidence type="ECO:0000256" key="5">
    <source>
        <dbReference type="ARBA" id="ARBA00022989"/>
    </source>
</evidence>
<evidence type="ECO:0000256" key="9">
    <source>
        <dbReference type="SAM" id="Phobius"/>
    </source>
</evidence>
<evidence type="ECO:0000256" key="6">
    <source>
        <dbReference type="ARBA" id="ARBA00023136"/>
    </source>
</evidence>
<reference evidence="10" key="1">
    <citation type="journal article" date="2023" name="Mol. Biol. Evol.">
        <title>Third-Generation Sequencing Reveals the Adaptive Role of the Epigenome in Three Deep-Sea Polychaetes.</title>
        <authorList>
            <person name="Perez M."/>
            <person name="Aroh O."/>
            <person name="Sun Y."/>
            <person name="Lan Y."/>
            <person name="Juniper S.K."/>
            <person name="Young C.R."/>
            <person name="Angers B."/>
            <person name="Qian P.Y."/>
        </authorList>
    </citation>
    <scope>NUCLEOTIDE SEQUENCE</scope>
    <source>
        <strain evidence="10">R07B-5</strain>
    </source>
</reference>
<feature type="transmembrane region" description="Helical" evidence="9">
    <location>
        <begin position="483"/>
        <end position="504"/>
    </location>
</feature>
<dbReference type="InterPro" id="IPR038377">
    <property type="entry name" value="Na/Glc_symporter_sf"/>
</dbReference>
<feature type="transmembrane region" description="Helical" evidence="9">
    <location>
        <begin position="99"/>
        <end position="120"/>
    </location>
</feature>
<evidence type="ECO:0000256" key="2">
    <source>
        <dbReference type="ARBA" id="ARBA00006434"/>
    </source>
</evidence>
<comment type="caution">
    <text evidence="10">The sequence shown here is derived from an EMBL/GenBank/DDBJ whole genome shotgun (WGS) entry which is preliminary data.</text>
</comment>